<evidence type="ECO:0000256" key="11">
    <source>
        <dbReference type="ARBA" id="ARBA00023204"/>
    </source>
</evidence>
<comment type="catalytic activity">
    <reaction evidence="1">
        <text>Hydrolyzes single-stranded DNA or mismatched double-stranded DNA and polynucleotides, releasing free uracil.</text>
        <dbReference type="EC" id="3.2.2.27"/>
    </reaction>
</comment>
<dbReference type="GO" id="GO:0051539">
    <property type="term" value="F:4 iron, 4 sulfur cluster binding"/>
    <property type="evidence" value="ECO:0007669"/>
    <property type="project" value="UniProtKB-KW"/>
</dbReference>
<evidence type="ECO:0000256" key="9">
    <source>
        <dbReference type="ARBA" id="ARBA00023004"/>
    </source>
</evidence>
<feature type="domain" description="Uracil-DNA glycosylase-like" evidence="12">
    <location>
        <begin position="70"/>
        <end position="223"/>
    </location>
</feature>
<dbReference type="SMART" id="SM00987">
    <property type="entry name" value="UreE_C"/>
    <property type="match status" value="1"/>
</dbReference>
<protein>
    <recommendedName>
        <fullName evidence="4">Type-4 uracil-DNA glycosylase</fullName>
        <ecNumber evidence="3">3.2.2.27</ecNumber>
    </recommendedName>
</protein>
<dbReference type="AlphaFoldDB" id="A0A3Q8F3R7"/>
<evidence type="ECO:0000256" key="7">
    <source>
        <dbReference type="ARBA" id="ARBA00022763"/>
    </source>
</evidence>
<comment type="similarity">
    <text evidence="2">Belongs to the uracil-DNA glycosylase (UDG) superfamily. Type 4 (UDGa) family.</text>
</comment>
<keyword evidence="9" id="KW-0408">Iron</keyword>
<dbReference type="SUPFAM" id="SSF52141">
    <property type="entry name" value="Uracil-DNA glycosylase-like"/>
    <property type="match status" value="1"/>
</dbReference>
<evidence type="ECO:0000256" key="2">
    <source>
        <dbReference type="ARBA" id="ARBA00006521"/>
    </source>
</evidence>
<evidence type="ECO:0000256" key="10">
    <source>
        <dbReference type="ARBA" id="ARBA00023014"/>
    </source>
</evidence>
<sequence length="228" mass="26585">MKYILNDLQKLWLKELGISEYFLKTKNINKSAKCSQQYLKENSNKLKILQETVNHCNKCQLNRFRKNTVFGIGLIYKPEVFIIGEAPGENEDLMGLPFVGKSGKLLDNMLKTINLSRDKNIFITNIIKCRPQNNRNPKEDEIQSCINYLHEQIKIIQPKKILILGKIAANNIIKKYEKISNIRGKIYNYEISKSYKIPIVVTFHPSYLLRYPEEKKLALLDLILLNKI</sequence>
<keyword evidence="7" id="KW-0227">DNA damage</keyword>
<dbReference type="InterPro" id="IPR005122">
    <property type="entry name" value="Uracil-DNA_glycosylase-like"/>
</dbReference>
<keyword evidence="8" id="KW-0378">Hydrolase</keyword>
<gene>
    <name evidence="13" type="ORF">CKSOR_00463</name>
</gene>
<dbReference type="SMART" id="SM00986">
    <property type="entry name" value="UDG"/>
    <property type="match status" value="1"/>
</dbReference>
<dbReference type="CDD" id="cd10030">
    <property type="entry name" value="UDG-F4_TTUDGA_SPO1dp_like"/>
    <property type="match status" value="1"/>
</dbReference>
<dbReference type="InterPro" id="IPR051536">
    <property type="entry name" value="UDG_Type-4/5"/>
</dbReference>
<dbReference type="PANTHER" id="PTHR33693:SF1">
    <property type="entry name" value="TYPE-4 URACIL-DNA GLYCOSYLASE"/>
    <property type="match status" value="1"/>
</dbReference>
<keyword evidence="14" id="KW-1185">Reference proteome</keyword>
<evidence type="ECO:0000256" key="5">
    <source>
        <dbReference type="ARBA" id="ARBA00022485"/>
    </source>
</evidence>
<keyword evidence="6" id="KW-0479">Metal-binding</keyword>
<dbReference type="GO" id="GO:0004844">
    <property type="term" value="F:uracil DNA N-glycosylase activity"/>
    <property type="evidence" value="ECO:0007669"/>
    <property type="project" value="UniProtKB-EC"/>
</dbReference>
<proteinExistence type="inferred from homology"/>
<evidence type="ECO:0000256" key="6">
    <source>
        <dbReference type="ARBA" id="ARBA00022723"/>
    </source>
</evidence>
<evidence type="ECO:0000256" key="1">
    <source>
        <dbReference type="ARBA" id="ARBA00001400"/>
    </source>
</evidence>
<dbReference type="OrthoDB" id="5290748at2"/>
<dbReference type="GO" id="GO:0006281">
    <property type="term" value="P:DNA repair"/>
    <property type="evidence" value="ECO:0007669"/>
    <property type="project" value="UniProtKB-KW"/>
</dbReference>
<dbReference type="PANTHER" id="PTHR33693">
    <property type="entry name" value="TYPE-5 URACIL-DNA GLYCOSYLASE"/>
    <property type="match status" value="1"/>
</dbReference>
<evidence type="ECO:0000256" key="4">
    <source>
        <dbReference type="ARBA" id="ARBA00019403"/>
    </source>
</evidence>
<organism evidence="13 14">
    <name type="scientific">Candidatus Kinetoplastidibacterium kentomonadis</name>
    <dbReference type="NCBI Taxonomy" id="1576550"/>
    <lineage>
        <taxon>Bacteria</taxon>
        <taxon>Pseudomonadati</taxon>
        <taxon>Pseudomonadota</taxon>
        <taxon>Betaproteobacteria</taxon>
        <taxon>Candidatus Kinetoplastidibacterium</taxon>
    </lineage>
</organism>
<evidence type="ECO:0000256" key="3">
    <source>
        <dbReference type="ARBA" id="ARBA00012030"/>
    </source>
</evidence>
<name>A0A3Q8F3R7_9PROT</name>
<dbReference type="InterPro" id="IPR005273">
    <property type="entry name" value="Ura-DNA_glyco_family4"/>
</dbReference>
<dbReference type="Gene3D" id="3.40.470.10">
    <property type="entry name" value="Uracil-DNA glycosylase-like domain"/>
    <property type="match status" value="1"/>
</dbReference>
<dbReference type="EC" id="3.2.2.27" evidence="3"/>
<accession>A0A3Q8F3R7</accession>
<dbReference type="NCBIfam" id="TIGR00758">
    <property type="entry name" value="UDG_fam4"/>
    <property type="match status" value="1"/>
</dbReference>
<reference evidence="13 14" key="1">
    <citation type="journal article" date="2018" name="Parasitology">
        <title>The reduced genome of Candidatus Kinetoplastibacterium sorsogonicusi, the endosymbiont of Kentomonas sorsogonicus (Trypanosomatidae): loss of the haem-synthesis pathway.</title>
        <authorList>
            <person name="Silva F.M."/>
            <person name="Kostygov A.Y."/>
            <person name="Spodareva V.V."/>
            <person name="Butenko A."/>
            <person name="Tossou R."/>
            <person name="Lukes J."/>
            <person name="Yurchenko V."/>
            <person name="Alves J.M.P."/>
        </authorList>
    </citation>
    <scope>NUCLEOTIDE SEQUENCE [LARGE SCALE GENOMIC DNA]</scope>
    <source>
        <strain evidence="13 14">MF-08</strain>
    </source>
</reference>
<keyword evidence="11" id="KW-0234">DNA repair</keyword>
<evidence type="ECO:0000259" key="12">
    <source>
        <dbReference type="SMART" id="SM00986"/>
    </source>
</evidence>
<dbReference type="InterPro" id="IPR036895">
    <property type="entry name" value="Uracil-DNA_glycosylase-like_sf"/>
</dbReference>
<dbReference type="KEGG" id="kso:CKSOR_00463"/>
<dbReference type="RefSeq" id="WP_108673981.1">
    <property type="nucleotide sequence ID" value="NZ_CP025628.1"/>
</dbReference>
<evidence type="ECO:0000256" key="8">
    <source>
        <dbReference type="ARBA" id="ARBA00022801"/>
    </source>
</evidence>
<keyword evidence="5" id="KW-0004">4Fe-4S</keyword>
<evidence type="ECO:0000313" key="14">
    <source>
        <dbReference type="Proteomes" id="UP000266796"/>
    </source>
</evidence>
<evidence type="ECO:0000313" key="13">
    <source>
        <dbReference type="EMBL" id="AWD32575.1"/>
    </source>
</evidence>
<keyword evidence="10" id="KW-0411">Iron-sulfur</keyword>
<dbReference type="Pfam" id="PF03167">
    <property type="entry name" value="UDG"/>
    <property type="match status" value="1"/>
</dbReference>
<dbReference type="GO" id="GO:0046872">
    <property type="term" value="F:metal ion binding"/>
    <property type="evidence" value="ECO:0007669"/>
    <property type="project" value="UniProtKB-KW"/>
</dbReference>
<dbReference type="EMBL" id="CP025628">
    <property type="protein sequence ID" value="AWD32575.1"/>
    <property type="molecule type" value="Genomic_DNA"/>
</dbReference>
<dbReference type="Proteomes" id="UP000266796">
    <property type="component" value="Chromosome"/>
</dbReference>